<feature type="transmembrane region" description="Helical" evidence="6">
    <location>
        <begin position="297"/>
        <end position="319"/>
    </location>
</feature>
<keyword evidence="2 6" id="KW-0812">Transmembrane</keyword>
<dbReference type="GO" id="GO:0005886">
    <property type="term" value="C:plasma membrane"/>
    <property type="evidence" value="ECO:0007669"/>
    <property type="project" value="TreeGrafter"/>
</dbReference>
<feature type="transmembrane region" description="Helical" evidence="6">
    <location>
        <begin position="181"/>
        <end position="201"/>
    </location>
</feature>
<feature type="region of interest" description="Disordered" evidence="5">
    <location>
        <begin position="1"/>
        <end position="39"/>
    </location>
</feature>
<reference evidence="7" key="1">
    <citation type="submission" date="2010-05" db="EMBL/GenBank/DDBJ databases">
        <title>The Genome Sequence of Magnaporthe poae strain ATCC 64411.</title>
        <authorList>
            <consortium name="The Broad Institute Genome Sequencing Platform"/>
            <consortium name="Broad Institute Genome Sequencing Center for Infectious Disease"/>
            <person name="Ma L.-J."/>
            <person name="Dead R."/>
            <person name="Young S."/>
            <person name="Zeng Q."/>
            <person name="Koehrsen M."/>
            <person name="Alvarado L."/>
            <person name="Berlin A."/>
            <person name="Chapman S.B."/>
            <person name="Chen Z."/>
            <person name="Freedman E."/>
            <person name="Gellesch M."/>
            <person name="Goldberg J."/>
            <person name="Griggs A."/>
            <person name="Gujja S."/>
            <person name="Heilman E.R."/>
            <person name="Heiman D."/>
            <person name="Hepburn T."/>
            <person name="Howarth C."/>
            <person name="Jen D."/>
            <person name="Larson L."/>
            <person name="Mehta T."/>
            <person name="Neiman D."/>
            <person name="Pearson M."/>
            <person name="Roberts A."/>
            <person name="Saif S."/>
            <person name="Shea T."/>
            <person name="Shenoy N."/>
            <person name="Sisk P."/>
            <person name="Stolte C."/>
            <person name="Sykes S."/>
            <person name="Walk T."/>
            <person name="White J."/>
            <person name="Yandava C."/>
            <person name="Haas B."/>
            <person name="Nusbaum C."/>
            <person name="Birren B."/>
        </authorList>
    </citation>
    <scope>NUCLEOTIDE SEQUENCE</scope>
    <source>
        <strain evidence="7">ATCC 64411</strain>
    </source>
</reference>
<feature type="transmembrane region" description="Helical" evidence="6">
    <location>
        <begin position="269"/>
        <end position="290"/>
    </location>
</feature>
<keyword evidence="3 6" id="KW-1133">Transmembrane helix</keyword>
<name>A0A0C4DJW0_MAGP6</name>
<evidence type="ECO:0000256" key="4">
    <source>
        <dbReference type="ARBA" id="ARBA00023136"/>
    </source>
</evidence>
<feature type="transmembrane region" description="Helical" evidence="6">
    <location>
        <begin position="119"/>
        <end position="139"/>
    </location>
</feature>
<keyword evidence="4 6" id="KW-0472">Membrane</keyword>
<feature type="transmembrane region" description="Helical" evidence="6">
    <location>
        <begin position="234"/>
        <end position="257"/>
    </location>
</feature>
<dbReference type="GO" id="GO:0022857">
    <property type="term" value="F:transmembrane transporter activity"/>
    <property type="evidence" value="ECO:0007669"/>
    <property type="project" value="InterPro"/>
</dbReference>
<dbReference type="EnsemblFungi" id="MAPG_00019T0">
    <property type="protein sequence ID" value="MAPG_00019T0"/>
    <property type="gene ID" value="MAPG_00019"/>
</dbReference>
<accession>A0A0C4DJW0</accession>
<dbReference type="PANTHER" id="PTHR23501">
    <property type="entry name" value="MAJOR FACILITATOR SUPERFAMILY"/>
    <property type="match status" value="1"/>
</dbReference>
<proteinExistence type="predicted"/>
<comment type="subcellular location">
    <subcellularLocation>
        <location evidence="1">Membrane</location>
        <topology evidence="1">Multi-pass membrane protein</topology>
    </subcellularLocation>
</comment>
<evidence type="ECO:0008006" key="10">
    <source>
        <dbReference type="Google" id="ProtNLM"/>
    </source>
</evidence>
<evidence type="ECO:0000256" key="1">
    <source>
        <dbReference type="ARBA" id="ARBA00004141"/>
    </source>
</evidence>
<dbReference type="Pfam" id="PF07690">
    <property type="entry name" value="MFS_1"/>
    <property type="match status" value="1"/>
</dbReference>
<reference evidence="7" key="3">
    <citation type="submission" date="2011-03" db="EMBL/GenBank/DDBJ databases">
        <title>Annotation of Magnaporthe poae ATCC 64411.</title>
        <authorList>
            <person name="Ma L.-J."/>
            <person name="Dead R."/>
            <person name="Young S.K."/>
            <person name="Zeng Q."/>
            <person name="Gargeya S."/>
            <person name="Fitzgerald M."/>
            <person name="Haas B."/>
            <person name="Abouelleil A."/>
            <person name="Alvarado L."/>
            <person name="Arachchi H.M."/>
            <person name="Berlin A."/>
            <person name="Brown A."/>
            <person name="Chapman S.B."/>
            <person name="Chen Z."/>
            <person name="Dunbar C."/>
            <person name="Freedman E."/>
            <person name="Gearin G."/>
            <person name="Gellesch M."/>
            <person name="Goldberg J."/>
            <person name="Griggs A."/>
            <person name="Gujja S."/>
            <person name="Heiman D."/>
            <person name="Howarth C."/>
            <person name="Larson L."/>
            <person name="Lui A."/>
            <person name="MacDonald P.J.P."/>
            <person name="Mehta T."/>
            <person name="Montmayeur A."/>
            <person name="Murphy C."/>
            <person name="Neiman D."/>
            <person name="Pearson M."/>
            <person name="Priest M."/>
            <person name="Roberts A."/>
            <person name="Saif S."/>
            <person name="Shea T."/>
            <person name="Shenoy N."/>
            <person name="Sisk P."/>
            <person name="Stolte C."/>
            <person name="Sykes S."/>
            <person name="Yandava C."/>
            <person name="Wortman J."/>
            <person name="Nusbaum C."/>
            <person name="Birren B."/>
        </authorList>
    </citation>
    <scope>NUCLEOTIDE SEQUENCE</scope>
    <source>
        <strain evidence="7">ATCC 64411</strain>
    </source>
</reference>
<reference evidence="9" key="2">
    <citation type="submission" date="2010-05" db="EMBL/GenBank/DDBJ databases">
        <title>The genome sequence of Magnaporthe poae strain ATCC 64411.</title>
        <authorList>
            <person name="Ma L.-J."/>
            <person name="Dead R."/>
            <person name="Young S."/>
            <person name="Zeng Q."/>
            <person name="Koehrsen M."/>
            <person name="Alvarado L."/>
            <person name="Berlin A."/>
            <person name="Chapman S.B."/>
            <person name="Chen Z."/>
            <person name="Freedman E."/>
            <person name="Gellesch M."/>
            <person name="Goldberg J."/>
            <person name="Griggs A."/>
            <person name="Gujja S."/>
            <person name="Heilman E.R."/>
            <person name="Heiman D."/>
            <person name="Hepburn T."/>
            <person name="Howarth C."/>
            <person name="Jen D."/>
            <person name="Larson L."/>
            <person name="Mehta T."/>
            <person name="Neiman D."/>
            <person name="Pearson M."/>
            <person name="Roberts A."/>
            <person name="Saif S."/>
            <person name="Shea T."/>
            <person name="Shenoy N."/>
            <person name="Sisk P."/>
            <person name="Stolte C."/>
            <person name="Sykes S."/>
            <person name="Walk T."/>
            <person name="White J."/>
            <person name="Yandava C."/>
            <person name="Haas B."/>
            <person name="Nusbaum C."/>
            <person name="Birren B."/>
        </authorList>
    </citation>
    <scope>NUCLEOTIDE SEQUENCE [LARGE SCALE GENOMIC DNA]</scope>
    <source>
        <strain evidence="9">ATCC 64411 / 73-15</strain>
    </source>
</reference>
<evidence type="ECO:0000256" key="5">
    <source>
        <dbReference type="SAM" id="MobiDB-lite"/>
    </source>
</evidence>
<dbReference type="OrthoDB" id="6770063at2759"/>
<organism evidence="8 9">
    <name type="scientific">Magnaporthiopsis poae (strain ATCC 64411 / 73-15)</name>
    <name type="common">Kentucky bluegrass fungus</name>
    <name type="synonym">Magnaporthe poae</name>
    <dbReference type="NCBI Taxonomy" id="644358"/>
    <lineage>
        <taxon>Eukaryota</taxon>
        <taxon>Fungi</taxon>
        <taxon>Dikarya</taxon>
        <taxon>Ascomycota</taxon>
        <taxon>Pezizomycotina</taxon>
        <taxon>Sordariomycetes</taxon>
        <taxon>Sordariomycetidae</taxon>
        <taxon>Magnaporthales</taxon>
        <taxon>Magnaporthaceae</taxon>
        <taxon>Magnaporthiopsis</taxon>
    </lineage>
</organism>
<feature type="transmembrane region" description="Helical" evidence="6">
    <location>
        <begin position="82"/>
        <end position="107"/>
    </location>
</feature>
<evidence type="ECO:0000313" key="8">
    <source>
        <dbReference type="EnsemblFungi" id="MAPG_00019T0"/>
    </source>
</evidence>
<protein>
    <recommendedName>
        <fullName evidence="10">Major facilitator superfamily (MFS) profile domain-containing protein</fullName>
    </recommendedName>
</protein>
<feature type="transmembrane region" description="Helical" evidence="6">
    <location>
        <begin position="418"/>
        <end position="440"/>
    </location>
</feature>
<dbReference type="Gene3D" id="1.20.1250.20">
    <property type="entry name" value="MFS general substrate transporter like domains"/>
    <property type="match status" value="1"/>
</dbReference>
<sequence length="504" mass="54356">MISLYRHNKKKKQAQDDGSKPRAPPSCPHHQRADNSSTLLVPQGESRVEAAAAQEATSIESGGKCDSCRDEARAATKYRIKIVCGLMLPFALQALDVTIVASALPWIAKDFNEVSQLNWIISAFNLTSAAFIPFWGQMADVFGRHPALQTCVLIMMLLFLSGFGLVVLALTWAGVSYAWNSAHVLASLVIGLVLVAVFVLWEKAMAPGGKLAARFARQRAMIPWELLTSKDLGLLAYINFATGAAMYSVLYFCNIYFTMVKSYDASKAGVQLIFYTPGLGAGVLLATLLCNRWPCNTFIPIMLGSVVEAVGVGVLAWALYDEKTAPIYGMMALTGAGTGLRFLPVQLHAVGFFPGHIATIISLMGVMLPFGGTLGLTVMTTVFNNLLGGDGASAHNFDELARLPEAVRAAAMVKIKMAIVWAFVAILPFMVLCMLAASLLGNVKITRDAQAHQKSSEEEGQRSSRVVEGIYLLHLLRRNRSSAAAPGAEEELQLKTLGPEAQAK</sequence>
<dbReference type="EMBL" id="ADBL01000008">
    <property type="status" value="NOT_ANNOTATED_CDS"/>
    <property type="molecule type" value="Genomic_DNA"/>
</dbReference>
<evidence type="ECO:0000313" key="7">
    <source>
        <dbReference type="EMBL" id="KLU80923.1"/>
    </source>
</evidence>
<dbReference type="Proteomes" id="UP000011715">
    <property type="component" value="Unassembled WGS sequence"/>
</dbReference>
<dbReference type="InterPro" id="IPR011701">
    <property type="entry name" value="MFS"/>
</dbReference>
<gene>
    <name evidence="7" type="ORF">MAPG_00019</name>
</gene>
<evidence type="ECO:0000256" key="6">
    <source>
        <dbReference type="SAM" id="Phobius"/>
    </source>
</evidence>
<dbReference type="SUPFAM" id="SSF103473">
    <property type="entry name" value="MFS general substrate transporter"/>
    <property type="match status" value="1"/>
</dbReference>
<evidence type="ECO:0000313" key="9">
    <source>
        <dbReference type="Proteomes" id="UP000011715"/>
    </source>
</evidence>
<reference evidence="8" key="5">
    <citation type="submission" date="2015-06" db="UniProtKB">
        <authorList>
            <consortium name="EnsemblFungi"/>
        </authorList>
    </citation>
    <scope>IDENTIFICATION</scope>
    <source>
        <strain evidence="8">ATCC 64411</strain>
    </source>
</reference>
<dbReference type="PANTHER" id="PTHR23501:SF39">
    <property type="entry name" value="MULTIDRUG TRANSPORTER, PUTATIVE (AFU_ORTHOLOGUE AFUA_1G05010)-RELATED"/>
    <property type="match status" value="1"/>
</dbReference>
<feature type="compositionally biased region" description="Basic residues" evidence="5">
    <location>
        <begin position="1"/>
        <end position="12"/>
    </location>
</feature>
<keyword evidence="9" id="KW-1185">Reference proteome</keyword>
<dbReference type="AlphaFoldDB" id="A0A0C4DJW0"/>
<evidence type="ECO:0000256" key="3">
    <source>
        <dbReference type="ARBA" id="ARBA00022989"/>
    </source>
</evidence>
<feature type="transmembrane region" description="Helical" evidence="6">
    <location>
        <begin position="350"/>
        <end position="370"/>
    </location>
</feature>
<evidence type="ECO:0000256" key="2">
    <source>
        <dbReference type="ARBA" id="ARBA00022692"/>
    </source>
</evidence>
<feature type="region of interest" description="Disordered" evidence="5">
    <location>
        <begin position="481"/>
        <end position="504"/>
    </location>
</feature>
<dbReference type="EMBL" id="ADBL01000007">
    <property type="status" value="NOT_ANNOTATED_CDS"/>
    <property type="molecule type" value="Genomic_DNA"/>
</dbReference>
<dbReference type="eggNOG" id="KOG0254">
    <property type="taxonomic scope" value="Eukaryota"/>
</dbReference>
<dbReference type="InterPro" id="IPR036259">
    <property type="entry name" value="MFS_trans_sf"/>
</dbReference>
<dbReference type="EMBL" id="GL876966">
    <property type="protein sequence ID" value="KLU80923.1"/>
    <property type="molecule type" value="Genomic_DNA"/>
</dbReference>
<dbReference type="VEuPathDB" id="FungiDB:MAPG_00019"/>
<feature type="transmembrane region" description="Helical" evidence="6">
    <location>
        <begin position="151"/>
        <end position="175"/>
    </location>
</feature>
<feature type="transmembrane region" description="Helical" evidence="6">
    <location>
        <begin position="325"/>
        <end position="343"/>
    </location>
</feature>
<reference evidence="8" key="4">
    <citation type="journal article" date="2015" name="G3 (Bethesda)">
        <title>Genome sequences of three phytopathogenic species of the Magnaporthaceae family of fungi.</title>
        <authorList>
            <person name="Okagaki L.H."/>
            <person name="Nunes C.C."/>
            <person name="Sailsbery J."/>
            <person name="Clay B."/>
            <person name="Brown D."/>
            <person name="John T."/>
            <person name="Oh Y."/>
            <person name="Young N."/>
            <person name="Fitzgerald M."/>
            <person name="Haas B.J."/>
            <person name="Zeng Q."/>
            <person name="Young S."/>
            <person name="Adiconis X."/>
            <person name="Fan L."/>
            <person name="Levin J.Z."/>
            <person name="Mitchell T.K."/>
            <person name="Okubara P.A."/>
            <person name="Farman M.L."/>
            <person name="Kohn L.M."/>
            <person name="Birren B."/>
            <person name="Ma L.-J."/>
            <person name="Dean R.A."/>
        </authorList>
    </citation>
    <scope>NUCLEOTIDE SEQUENCE</scope>
    <source>
        <strain evidence="8">ATCC 64411 / 73-15</strain>
    </source>
</reference>